<dbReference type="Proteomes" id="UP000298327">
    <property type="component" value="Unassembled WGS sequence"/>
</dbReference>
<evidence type="ECO:0000256" key="2">
    <source>
        <dbReference type="SAM" id="MobiDB-lite"/>
    </source>
</evidence>
<dbReference type="SMART" id="SM01218">
    <property type="entry name" value="FoP_duplication"/>
    <property type="match status" value="1"/>
</dbReference>
<reference evidence="4 5" key="1">
    <citation type="submission" date="2019-02" db="EMBL/GenBank/DDBJ databases">
        <title>Genome sequencing of the rare red list fungi Dentipellis fragilis.</title>
        <authorList>
            <person name="Buettner E."/>
            <person name="Kellner H."/>
        </authorList>
    </citation>
    <scope>NUCLEOTIDE SEQUENCE [LARGE SCALE GENOMIC DNA]</scope>
    <source>
        <strain evidence="4 5">DSM 105465</strain>
    </source>
</reference>
<dbReference type="GO" id="GO:0003729">
    <property type="term" value="F:mRNA binding"/>
    <property type="evidence" value="ECO:0007669"/>
    <property type="project" value="TreeGrafter"/>
</dbReference>
<proteinExistence type="predicted"/>
<gene>
    <name evidence="4" type="ORF">EVG20_g9111</name>
</gene>
<evidence type="ECO:0000313" key="4">
    <source>
        <dbReference type="EMBL" id="TFY55985.1"/>
    </source>
</evidence>
<evidence type="ECO:0000256" key="1">
    <source>
        <dbReference type="ARBA" id="ARBA00022884"/>
    </source>
</evidence>
<dbReference type="InterPro" id="IPR051229">
    <property type="entry name" value="ALYREF_mRNA_export"/>
</dbReference>
<dbReference type="SUPFAM" id="SSF54928">
    <property type="entry name" value="RNA-binding domain, RBD"/>
    <property type="match status" value="1"/>
</dbReference>
<dbReference type="InterPro" id="IPR012677">
    <property type="entry name" value="Nucleotide-bd_a/b_plait_sf"/>
</dbReference>
<dbReference type="AlphaFoldDB" id="A0A4Y9Y0U2"/>
<dbReference type="Gene3D" id="3.30.70.330">
    <property type="match status" value="1"/>
</dbReference>
<protein>
    <recommendedName>
        <fullName evidence="3">Chromatin target of PRMT1 protein C-terminal domain-containing protein</fullName>
    </recommendedName>
</protein>
<keyword evidence="1" id="KW-0694">RNA-binding</keyword>
<dbReference type="GO" id="GO:0005634">
    <property type="term" value="C:nucleus"/>
    <property type="evidence" value="ECO:0007669"/>
    <property type="project" value="TreeGrafter"/>
</dbReference>
<sequence length="175" mass="18707">MAPFNRRKQAAPAGADGAWLHDKAAFGTSRTAPAAATTEPTAANSKLVVSNLHYEITPKDLMAIFGQIGTLVRQPMDIAFDNTPLPRQPRHSAPGSLINRIQKAPLIERLGRAEGEAKASLVKATRGAAVTRGRGRGRGARSGGGTKREKSKPKTAEDLDKELDAFIRDGDVEMQ</sequence>
<evidence type="ECO:0000313" key="5">
    <source>
        <dbReference type="Proteomes" id="UP000298327"/>
    </source>
</evidence>
<dbReference type="GO" id="GO:0006406">
    <property type="term" value="P:mRNA export from nucleus"/>
    <property type="evidence" value="ECO:0007669"/>
    <property type="project" value="TreeGrafter"/>
</dbReference>
<dbReference type="PANTHER" id="PTHR19965:SF35">
    <property type="entry name" value="RNA ANNEALING PROTEIN YRA1"/>
    <property type="match status" value="1"/>
</dbReference>
<dbReference type="PANTHER" id="PTHR19965">
    <property type="entry name" value="RNA AND EXPORT FACTOR BINDING PROTEIN"/>
    <property type="match status" value="1"/>
</dbReference>
<organism evidence="4 5">
    <name type="scientific">Dentipellis fragilis</name>
    <dbReference type="NCBI Taxonomy" id="205917"/>
    <lineage>
        <taxon>Eukaryota</taxon>
        <taxon>Fungi</taxon>
        <taxon>Dikarya</taxon>
        <taxon>Basidiomycota</taxon>
        <taxon>Agaricomycotina</taxon>
        <taxon>Agaricomycetes</taxon>
        <taxon>Russulales</taxon>
        <taxon>Hericiaceae</taxon>
        <taxon>Dentipellis</taxon>
    </lineage>
</organism>
<comment type="caution">
    <text evidence="4">The sequence shown here is derived from an EMBL/GenBank/DDBJ whole genome shotgun (WGS) entry which is preliminary data.</text>
</comment>
<accession>A0A4Y9Y0U2</accession>
<dbReference type="InterPro" id="IPR025715">
    <property type="entry name" value="FoP_C"/>
</dbReference>
<dbReference type="Pfam" id="PF13865">
    <property type="entry name" value="FoP_duplication"/>
    <property type="match status" value="1"/>
</dbReference>
<feature type="compositionally biased region" description="Basic and acidic residues" evidence="2">
    <location>
        <begin position="146"/>
        <end position="175"/>
    </location>
</feature>
<dbReference type="InterPro" id="IPR035979">
    <property type="entry name" value="RBD_domain_sf"/>
</dbReference>
<name>A0A4Y9Y0U2_9AGAM</name>
<keyword evidence="5" id="KW-1185">Reference proteome</keyword>
<dbReference type="STRING" id="205917.A0A4Y9Y0U2"/>
<evidence type="ECO:0000259" key="3">
    <source>
        <dbReference type="SMART" id="SM01218"/>
    </source>
</evidence>
<feature type="region of interest" description="Disordered" evidence="2">
    <location>
        <begin position="125"/>
        <end position="175"/>
    </location>
</feature>
<feature type="domain" description="Chromatin target of PRMT1 protein C-terminal" evidence="3">
    <location>
        <begin position="102"/>
        <end position="170"/>
    </location>
</feature>
<dbReference type="OrthoDB" id="5382468at2759"/>
<dbReference type="EMBL" id="SEOQ01000868">
    <property type="protein sequence ID" value="TFY55985.1"/>
    <property type="molecule type" value="Genomic_DNA"/>
</dbReference>